<evidence type="ECO:0000313" key="2">
    <source>
        <dbReference type="Proteomes" id="UP001732700"/>
    </source>
</evidence>
<organism evidence="1 2">
    <name type="scientific">Avena sativa</name>
    <name type="common">Oat</name>
    <dbReference type="NCBI Taxonomy" id="4498"/>
    <lineage>
        <taxon>Eukaryota</taxon>
        <taxon>Viridiplantae</taxon>
        <taxon>Streptophyta</taxon>
        <taxon>Embryophyta</taxon>
        <taxon>Tracheophyta</taxon>
        <taxon>Spermatophyta</taxon>
        <taxon>Magnoliopsida</taxon>
        <taxon>Liliopsida</taxon>
        <taxon>Poales</taxon>
        <taxon>Poaceae</taxon>
        <taxon>BOP clade</taxon>
        <taxon>Pooideae</taxon>
        <taxon>Poodae</taxon>
        <taxon>Poeae</taxon>
        <taxon>Poeae Chloroplast Group 1 (Aveneae type)</taxon>
        <taxon>Aveninae</taxon>
        <taxon>Avena</taxon>
    </lineage>
</organism>
<dbReference type="Proteomes" id="UP001732700">
    <property type="component" value="Chromosome 5A"/>
</dbReference>
<name>A0ACD5XQ68_AVESA</name>
<evidence type="ECO:0000313" key="1">
    <source>
        <dbReference type="EnsemblPlants" id="AVESA.00010b.r2.5AG0833320.1.CDS.1"/>
    </source>
</evidence>
<dbReference type="EnsemblPlants" id="AVESA.00010b.r2.5AG0833320.1">
    <property type="protein sequence ID" value="AVESA.00010b.r2.5AG0833320.1.CDS.1"/>
    <property type="gene ID" value="AVESA.00010b.r2.5AG0833320"/>
</dbReference>
<reference evidence="1" key="2">
    <citation type="submission" date="2025-09" db="UniProtKB">
        <authorList>
            <consortium name="EnsemblPlants"/>
        </authorList>
    </citation>
    <scope>IDENTIFICATION</scope>
</reference>
<reference evidence="1" key="1">
    <citation type="submission" date="2021-05" db="EMBL/GenBank/DDBJ databases">
        <authorList>
            <person name="Scholz U."/>
            <person name="Mascher M."/>
            <person name="Fiebig A."/>
        </authorList>
    </citation>
    <scope>NUCLEOTIDE SEQUENCE [LARGE SCALE GENOMIC DNA]</scope>
</reference>
<accession>A0ACD5XQ68</accession>
<sequence>MMGVESTILPMDHAVLDNSDTENSEVVECDSPVVGDVEKSVAEEVCLQVPLGKKEDIDSLGTVCDVENNKGDFAEAITLNGVTLQLSNSCKEPEESLLLDCQTPRGNIFDPFAPGPEEAGCGAPKKKLVRGSEALSRRKLNFEADDIPIRKLNFEADDTPIRRLSYEFDDSEEEEVYPPIRRLSYEFDDSEEEEVYLQGICKMFLDLIFSSQALDSAQDREDLIDAIPPESYRTPESQPLLTGIADTCPDAPLRPSLKMLKLSPGICRKLDFGSVSPKSLFAEDNN</sequence>
<protein>
    <submittedName>
        <fullName evidence="1">Uncharacterized protein</fullName>
    </submittedName>
</protein>
<keyword evidence="2" id="KW-1185">Reference proteome</keyword>
<proteinExistence type="predicted"/>